<dbReference type="PANTHER" id="PTHR47190:SF4">
    <property type="entry name" value="DEHYDROGENASE, PUTATIVE-RELATED"/>
    <property type="match status" value="1"/>
</dbReference>
<dbReference type="Proteomes" id="UP000241462">
    <property type="component" value="Unassembled WGS sequence"/>
</dbReference>
<dbReference type="InParanoid" id="A0A2T3AB34"/>
<protein>
    <recommendedName>
        <fullName evidence="4">Glucose-methanol-choline oxidoreductase N-terminal domain-containing protein</fullName>
    </recommendedName>
</protein>
<comment type="cofactor">
    <cofactor evidence="2">
        <name>FAD</name>
        <dbReference type="ChEBI" id="CHEBI:57692"/>
    </cofactor>
</comment>
<dbReference type="GO" id="GO:0050660">
    <property type="term" value="F:flavin adenine dinucleotide binding"/>
    <property type="evidence" value="ECO:0007669"/>
    <property type="project" value="InterPro"/>
</dbReference>
<dbReference type="PANTHER" id="PTHR47190">
    <property type="entry name" value="DEHYDROGENASE, PUTATIVE-RELATED"/>
    <property type="match status" value="1"/>
</dbReference>
<dbReference type="PIRSF" id="PIRSF000137">
    <property type="entry name" value="Alcohol_oxidase"/>
    <property type="match status" value="1"/>
</dbReference>
<keyword evidence="2" id="KW-0285">Flavoprotein</keyword>
<proteinExistence type="inferred from homology"/>
<keyword evidence="6" id="KW-1185">Reference proteome</keyword>
<feature type="binding site" evidence="2">
    <location>
        <position position="257"/>
    </location>
    <ligand>
        <name>FAD</name>
        <dbReference type="ChEBI" id="CHEBI:57692"/>
    </ligand>
</feature>
<accession>A0A2T3AB34</accession>
<comment type="similarity">
    <text evidence="1">Belongs to the GMC oxidoreductase family.</text>
</comment>
<feature type="signal peptide" evidence="3">
    <location>
        <begin position="1"/>
        <end position="19"/>
    </location>
</feature>
<reference evidence="5 6" key="1">
    <citation type="journal article" date="2018" name="Mycol. Prog.">
        <title>Coniella lustricola, a new species from submerged detritus.</title>
        <authorList>
            <person name="Raudabaugh D.B."/>
            <person name="Iturriaga T."/>
            <person name="Carver A."/>
            <person name="Mondo S."/>
            <person name="Pangilinan J."/>
            <person name="Lipzen A."/>
            <person name="He G."/>
            <person name="Amirebrahimi M."/>
            <person name="Grigoriev I.V."/>
            <person name="Miller A.N."/>
        </authorList>
    </citation>
    <scope>NUCLEOTIDE SEQUENCE [LARGE SCALE GENOMIC DNA]</scope>
    <source>
        <strain evidence="5 6">B22-T-1</strain>
    </source>
</reference>
<dbReference type="EMBL" id="KZ678421">
    <property type="protein sequence ID" value="PSR90311.1"/>
    <property type="molecule type" value="Genomic_DNA"/>
</dbReference>
<keyword evidence="3" id="KW-0732">Signal</keyword>
<sequence>MRGFFTSTLAAAALSCASATCSGFKDRTASLGSSNSTGYDYIVVGGGPSGIIAATRLAQSLSNKTVLLLSRGPGPTVNTGASLTVGWNDSLTPIDVPGLSTAVALYERGNETLFSSYLCPDAPNVYAACVLGGGATVNYMVFPHPPNHDFDDKWPTGWKWDDVSEAADRVWSLNPGTSLPSEDGKRYDQGMYTTVSKFLDAQGWSAVDSSEDRNNKTKVYSYPNWDIGNAERVGPLRTYLPLAEQLDNFSYRVNSTVRRVLRDGSHSTGVEVENEAGAIETVSLNKGGKVILAAGPWNTPKILFNSGIGPLEQIQTVANGTTGVALPPQKDWIESPVGQAIKDHPIFTFYVQTPDNWTSYNVSTTVDGSDVDDINLYEQEGSGVLSQGYHRMIFWTSNVASDNITRYYQGSVSPQGQGLFLIKGYLTHGATSSGTMGISANGDVDYVQKPYLRDAGDQEGATLFVEEMLEGMSSYNGWELTEGYTNVSYILSTYTQGDHYVGTANVGTDPSTSVVSADEVKVWGMDNLHIVDSSIHADLPTGNTQAITMVVAEKAVEKIIEAVKKAF</sequence>
<evidence type="ECO:0000256" key="2">
    <source>
        <dbReference type="PIRSR" id="PIRSR000137-2"/>
    </source>
</evidence>
<dbReference type="InterPro" id="IPR053208">
    <property type="entry name" value="GMC_Oxidoreductase_CD"/>
</dbReference>
<dbReference type="Gene3D" id="3.30.410.10">
    <property type="entry name" value="Cholesterol Oxidase, domain 2"/>
    <property type="match status" value="1"/>
</dbReference>
<dbReference type="SUPFAM" id="SSF51905">
    <property type="entry name" value="FAD/NAD(P)-binding domain"/>
    <property type="match status" value="1"/>
</dbReference>
<evidence type="ECO:0000256" key="3">
    <source>
        <dbReference type="SAM" id="SignalP"/>
    </source>
</evidence>
<dbReference type="OrthoDB" id="413885at2759"/>
<dbReference type="GO" id="GO:0016614">
    <property type="term" value="F:oxidoreductase activity, acting on CH-OH group of donors"/>
    <property type="evidence" value="ECO:0007669"/>
    <property type="project" value="InterPro"/>
</dbReference>
<dbReference type="Gene3D" id="3.50.50.60">
    <property type="entry name" value="FAD/NAD(P)-binding domain"/>
    <property type="match status" value="1"/>
</dbReference>
<feature type="binding site" evidence="2">
    <location>
        <begin position="138"/>
        <end position="141"/>
    </location>
    <ligand>
        <name>FAD</name>
        <dbReference type="ChEBI" id="CHEBI:57692"/>
    </ligand>
</feature>
<dbReference type="InterPro" id="IPR036188">
    <property type="entry name" value="FAD/NAD-bd_sf"/>
</dbReference>
<evidence type="ECO:0000256" key="1">
    <source>
        <dbReference type="ARBA" id="ARBA00010790"/>
    </source>
</evidence>
<dbReference type="STRING" id="2025994.A0A2T3AB34"/>
<dbReference type="InterPro" id="IPR007867">
    <property type="entry name" value="GMC_OxRtase_C"/>
</dbReference>
<keyword evidence="2" id="KW-0274">FAD</keyword>
<feature type="domain" description="Glucose-methanol-choline oxidoreductase N-terminal" evidence="4">
    <location>
        <begin position="295"/>
        <end position="309"/>
    </location>
</feature>
<feature type="binding site" evidence="2">
    <location>
        <position position="130"/>
    </location>
    <ligand>
        <name>FAD</name>
        <dbReference type="ChEBI" id="CHEBI:57692"/>
    </ligand>
</feature>
<dbReference type="PROSITE" id="PS00624">
    <property type="entry name" value="GMC_OXRED_2"/>
    <property type="match status" value="1"/>
</dbReference>
<dbReference type="SUPFAM" id="SSF54373">
    <property type="entry name" value="FAD-linked reductases, C-terminal domain"/>
    <property type="match status" value="1"/>
</dbReference>
<dbReference type="AlphaFoldDB" id="A0A2T3AB34"/>
<dbReference type="PROSITE" id="PS51257">
    <property type="entry name" value="PROKAR_LIPOPROTEIN"/>
    <property type="match status" value="1"/>
</dbReference>
<dbReference type="Pfam" id="PF00732">
    <property type="entry name" value="GMC_oxred_N"/>
    <property type="match status" value="1"/>
</dbReference>
<dbReference type="Pfam" id="PF05199">
    <property type="entry name" value="GMC_oxred_C"/>
    <property type="match status" value="1"/>
</dbReference>
<evidence type="ECO:0000313" key="5">
    <source>
        <dbReference type="EMBL" id="PSR90311.1"/>
    </source>
</evidence>
<evidence type="ECO:0000259" key="4">
    <source>
        <dbReference type="PROSITE" id="PS00624"/>
    </source>
</evidence>
<dbReference type="InterPro" id="IPR012132">
    <property type="entry name" value="GMC_OxRdtase"/>
</dbReference>
<evidence type="ECO:0000313" key="6">
    <source>
        <dbReference type="Proteomes" id="UP000241462"/>
    </source>
</evidence>
<feature type="chain" id="PRO_5015524334" description="Glucose-methanol-choline oxidoreductase N-terminal domain-containing protein" evidence="3">
    <location>
        <begin position="20"/>
        <end position="567"/>
    </location>
</feature>
<gene>
    <name evidence="5" type="ORF">BD289DRAFT_460224</name>
</gene>
<organism evidence="5 6">
    <name type="scientific">Coniella lustricola</name>
    <dbReference type="NCBI Taxonomy" id="2025994"/>
    <lineage>
        <taxon>Eukaryota</taxon>
        <taxon>Fungi</taxon>
        <taxon>Dikarya</taxon>
        <taxon>Ascomycota</taxon>
        <taxon>Pezizomycotina</taxon>
        <taxon>Sordariomycetes</taxon>
        <taxon>Sordariomycetidae</taxon>
        <taxon>Diaporthales</taxon>
        <taxon>Schizoparmaceae</taxon>
        <taxon>Coniella</taxon>
    </lineage>
</organism>
<name>A0A2T3AB34_9PEZI</name>
<dbReference type="InterPro" id="IPR000172">
    <property type="entry name" value="GMC_OxRdtase_N"/>
</dbReference>